<sequence length="139" mass="15685">MDDLDRTAPSALHLHLDLDYIVRLVESGSVRGIEFWVAPATLIFDNVWDIVGSLRSVCMPLELRSLRREPNWRVEENCWHLEGRDMDLRFQASRYTLYVRKTPALRPPGAPDGRTGRHQLRPAPVCLTAVTPAGDGGIP</sequence>
<comment type="caution">
    <text evidence="1">The sequence shown here is derived from an EMBL/GenBank/DDBJ whole genome shotgun (WGS) entry which is preliminary data.</text>
</comment>
<dbReference type="Proteomes" id="UP001611075">
    <property type="component" value="Unassembled WGS sequence"/>
</dbReference>
<organism evidence="1 2">
    <name type="scientific">Micromonospora rubida</name>
    <dbReference type="NCBI Taxonomy" id="2697657"/>
    <lineage>
        <taxon>Bacteria</taxon>
        <taxon>Bacillati</taxon>
        <taxon>Actinomycetota</taxon>
        <taxon>Actinomycetes</taxon>
        <taxon>Micromonosporales</taxon>
        <taxon>Micromonosporaceae</taxon>
        <taxon>Micromonospora</taxon>
    </lineage>
</organism>
<protein>
    <submittedName>
        <fullName evidence="1">Uncharacterized protein</fullName>
    </submittedName>
</protein>
<dbReference type="RefSeq" id="WP_396677589.1">
    <property type="nucleotide sequence ID" value="NZ_JBIRPU010000003.1"/>
</dbReference>
<keyword evidence="2" id="KW-1185">Reference proteome</keyword>
<evidence type="ECO:0000313" key="2">
    <source>
        <dbReference type="Proteomes" id="UP001611075"/>
    </source>
</evidence>
<evidence type="ECO:0000313" key="1">
    <source>
        <dbReference type="EMBL" id="MFI0792733.1"/>
    </source>
</evidence>
<name>A0ABW7SGC8_9ACTN</name>
<dbReference type="EMBL" id="JBIRPU010000003">
    <property type="protein sequence ID" value="MFI0792733.1"/>
    <property type="molecule type" value="Genomic_DNA"/>
</dbReference>
<reference evidence="1 2" key="1">
    <citation type="submission" date="2024-10" db="EMBL/GenBank/DDBJ databases">
        <title>The Natural Products Discovery Center: Release of the First 8490 Sequenced Strains for Exploring Actinobacteria Biosynthetic Diversity.</title>
        <authorList>
            <person name="Kalkreuter E."/>
            <person name="Kautsar S.A."/>
            <person name="Yang D."/>
            <person name="Bader C.D."/>
            <person name="Teijaro C.N."/>
            <person name="Fluegel L."/>
            <person name="Davis C.M."/>
            <person name="Simpson J.R."/>
            <person name="Lauterbach L."/>
            <person name="Steele A.D."/>
            <person name="Gui C."/>
            <person name="Meng S."/>
            <person name="Li G."/>
            <person name="Viehrig K."/>
            <person name="Ye F."/>
            <person name="Su P."/>
            <person name="Kiefer A.F."/>
            <person name="Nichols A."/>
            <person name="Cepeda A.J."/>
            <person name="Yan W."/>
            <person name="Fan B."/>
            <person name="Jiang Y."/>
            <person name="Adhikari A."/>
            <person name="Zheng C.-J."/>
            <person name="Schuster L."/>
            <person name="Cowan T.M."/>
            <person name="Smanski M.J."/>
            <person name="Chevrette M.G."/>
            <person name="De Carvalho L.P.S."/>
            <person name="Shen B."/>
        </authorList>
    </citation>
    <scope>NUCLEOTIDE SEQUENCE [LARGE SCALE GENOMIC DNA]</scope>
    <source>
        <strain evidence="1 2">NPDC021253</strain>
    </source>
</reference>
<gene>
    <name evidence="1" type="ORF">ACH4OY_08540</name>
</gene>
<accession>A0ABW7SGC8</accession>
<proteinExistence type="predicted"/>